<evidence type="ECO:0000259" key="3">
    <source>
        <dbReference type="PROSITE" id="PS50043"/>
    </source>
</evidence>
<protein>
    <submittedName>
        <fullName evidence="4">AAA family ATPase</fullName>
    </submittedName>
</protein>
<dbReference type="InterPro" id="IPR036388">
    <property type="entry name" value="WH-like_DNA-bd_sf"/>
</dbReference>
<dbReference type="SUPFAM" id="SSF52540">
    <property type="entry name" value="P-loop containing nucleoside triphosphate hydrolases"/>
    <property type="match status" value="1"/>
</dbReference>
<dbReference type="GO" id="GO:0004016">
    <property type="term" value="F:adenylate cyclase activity"/>
    <property type="evidence" value="ECO:0007669"/>
    <property type="project" value="TreeGrafter"/>
</dbReference>
<dbReference type="Proteomes" id="UP000598146">
    <property type="component" value="Unassembled WGS sequence"/>
</dbReference>
<dbReference type="InterPro" id="IPR041664">
    <property type="entry name" value="AAA_16"/>
</dbReference>
<dbReference type="InterPro" id="IPR027417">
    <property type="entry name" value="P-loop_NTPase"/>
</dbReference>
<dbReference type="PANTHER" id="PTHR16305">
    <property type="entry name" value="TESTICULAR SOLUBLE ADENYLYL CYCLASE"/>
    <property type="match status" value="1"/>
</dbReference>
<feature type="domain" description="HTH luxR-type" evidence="3">
    <location>
        <begin position="827"/>
        <end position="891"/>
    </location>
</feature>
<dbReference type="EMBL" id="JADQTO010000009">
    <property type="protein sequence ID" value="MBG0563851.1"/>
    <property type="molecule type" value="Genomic_DNA"/>
</dbReference>
<dbReference type="GO" id="GO:0003677">
    <property type="term" value="F:DNA binding"/>
    <property type="evidence" value="ECO:0007669"/>
    <property type="project" value="InterPro"/>
</dbReference>
<dbReference type="SMART" id="SM00421">
    <property type="entry name" value="HTH_LUXR"/>
    <property type="match status" value="1"/>
</dbReference>
<name>A0A931G0A2_9ACTN</name>
<keyword evidence="5" id="KW-1185">Reference proteome</keyword>
<dbReference type="Pfam" id="PF13191">
    <property type="entry name" value="AAA_16"/>
    <property type="match status" value="1"/>
</dbReference>
<dbReference type="PRINTS" id="PR00038">
    <property type="entry name" value="HTHLUXR"/>
</dbReference>
<sequence length="891" mass="94462">MILGRRSEFAALSALLGSAAAGDGGALVLRGEAGIGKSALLEESARRAGGSGVRVLGTAGVQAEVHIPYAGLHRLLRTAPDLAGAAVGILGSPDTLPFRAASALLDVVSAEDTPLLITVEDLQWLDEASWEALAFAARRLSAERAAMLLTARDGPDVNRRLSGSGLAEVRLEPLDSDDSAALLKRVAPGLAPSLAAQVLLTAQGNPLGLVELGEAAARSGGAALSPGRLPLSERLERTFSGLVGELPPVTRSLLLVAALDDGDDLDEVVRACRLLEPGAAGYEDVDPAVVTRLVQVDDFRLRFRHPLLRSALSQSVSAVRRRRVHAALAEVLSADPERGVWHRAAAADGPDEELARQLTETATRAQHRQAAGIAMTAFERAARLSEDPAARGNRLMAAVEMASEQGDTLAARRLLAEIRVHELTPGDRAVYELRQEVFHGTRYTGGERLIGFAETVEALAAAGEAARAVRLINTIALRTHYSNPDPAVVERLAVAIDQMTAVHDDPLLPALASMIAPVTRGERARRGIRGLSAAGGTDPYTTWRLGLASATAGDSVMACELFAVAAVGLRAQGRLGVLYQLLITHAMNAAHLGDARTALALIPEGESLARELGEPNWLPTAWSAAGTAEALRGDVHAAADRAAATEAALLPYGRNPLLAWVHQVRGIAALGAGRPEEAFGELRRVFDPADDSYHPYTGHFLVAHLAEAAAGCGATAELRELVDQLTPAAEQGRGPALLAGLGYARAVLADSAAGYERALGEELTRWPFEQARRQHAYGAWLRRRRRPAESRPLLRAAAATFDALGATAWADRSRTELRASGESLRRPTENAAVLTPQETQIARLAADGLSNRDIAERLFVSPRTVTTHLSRIYPKLGIRSRVELARALRIT</sequence>
<evidence type="ECO:0000313" key="5">
    <source>
        <dbReference type="Proteomes" id="UP000598146"/>
    </source>
</evidence>
<keyword evidence="1" id="KW-0547">Nucleotide-binding</keyword>
<gene>
    <name evidence="4" type="ORF">I4J89_20610</name>
</gene>
<dbReference type="PROSITE" id="PS00622">
    <property type="entry name" value="HTH_LUXR_1"/>
    <property type="match status" value="1"/>
</dbReference>
<comment type="caution">
    <text evidence="4">The sequence shown here is derived from an EMBL/GenBank/DDBJ whole genome shotgun (WGS) entry which is preliminary data.</text>
</comment>
<dbReference type="PANTHER" id="PTHR16305:SF35">
    <property type="entry name" value="TRANSCRIPTIONAL ACTIVATOR DOMAIN"/>
    <property type="match status" value="1"/>
</dbReference>
<reference evidence="4" key="1">
    <citation type="submission" date="2020-11" db="EMBL/GenBank/DDBJ databases">
        <title>Isolation and identification of active actinomycetes.</title>
        <authorList>
            <person name="Sun X."/>
        </authorList>
    </citation>
    <scope>NUCLEOTIDE SEQUENCE</scope>
    <source>
        <strain evidence="4">NEAU-A11</strain>
    </source>
</reference>
<keyword evidence="2" id="KW-0067">ATP-binding</keyword>
<evidence type="ECO:0000313" key="4">
    <source>
        <dbReference type="EMBL" id="MBG0563851.1"/>
    </source>
</evidence>
<evidence type="ECO:0000256" key="2">
    <source>
        <dbReference type="ARBA" id="ARBA00022840"/>
    </source>
</evidence>
<dbReference type="InterPro" id="IPR016032">
    <property type="entry name" value="Sig_transdc_resp-reg_C-effctor"/>
</dbReference>
<dbReference type="InterPro" id="IPR000792">
    <property type="entry name" value="Tscrpt_reg_LuxR_C"/>
</dbReference>
<accession>A0A931G0A2</accession>
<organism evidence="4 5">
    <name type="scientific">Actinoplanes aureus</name>
    <dbReference type="NCBI Taxonomy" id="2792083"/>
    <lineage>
        <taxon>Bacteria</taxon>
        <taxon>Bacillati</taxon>
        <taxon>Actinomycetota</taxon>
        <taxon>Actinomycetes</taxon>
        <taxon>Micromonosporales</taxon>
        <taxon>Micromonosporaceae</taxon>
        <taxon>Actinoplanes</taxon>
    </lineage>
</organism>
<proteinExistence type="predicted"/>
<dbReference type="GO" id="GO:0005737">
    <property type="term" value="C:cytoplasm"/>
    <property type="evidence" value="ECO:0007669"/>
    <property type="project" value="TreeGrafter"/>
</dbReference>
<dbReference type="RefSeq" id="WP_196415631.1">
    <property type="nucleotide sequence ID" value="NZ_JADQTO010000009.1"/>
</dbReference>
<dbReference type="Gene3D" id="1.10.10.10">
    <property type="entry name" value="Winged helix-like DNA-binding domain superfamily/Winged helix DNA-binding domain"/>
    <property type="match status" value="1"/>
</dbReference>
<evidence type="ECO:0000256" key="1">
    <source>
        <dbReference type="ARBA" id="ARBA00022741"/>
    </source>
</evidence>
<dbReference type="CDD" id="cd06170">
    <property type="entry name" value="LuxR_C_like"/>
    <property type="match status" value="1"/>
</dbReference>
<dbReference type="PROSITE" id="PS50043">
    <property type="entry name" value="HTH_LUXR_2"/>
    <property type="match status" value="1"/>
</dbReference>
<dbReference type="Pfam" id="PF00196">
    <property type="entry name" value="GerE"/>
    <property type="match status" value="1"/>
</dbReference>
<dbReference type="GO" id="GO:0005524">
    <property type="term" value="F:ATP binding"/>
    <property type="evidence" value="ECO:0007669"/>
    <property type="project" value="UniProtKB-KW"/>
</dbReference>
<dbReference type="GO" id="GO:0006355">
    <property type="term" value="P:regulation of DNA-templated transcription"/>
    <property type="evidence" value="ECO:0007669"/>
    <property type="project" value="InterPro"/>
</dbReference>
<dbReference type="AlphaFoldDB" id="A0A931G0A2"/>
<dbReference type="SUPFAM" id="SSF46894">
    <property type="entry name" value="C-terminal effector domain of the bipartite response regulators"/>
    <property type="match status" value="1"/>
</dbReference>